<feature type="transmembrane region" description="Helical" evidence="13">
    <location>
        <begin position="298"/>
        <end position="323"/>
    </location>
</feature>
<dbReference type="PIRSF" id="PIRSF006603">
    <property type="entry name" value="DinF"/>
    <property type="match status" value="1"/>
</dbReference>
<keyword evidence="7" id="KW-1003">Cell membrane</keyword>
<keyword evidence="10" id="KW-0406">Ion transport</keyword>
<feature type="transmembrane region" description="Helical" evidence="13">
    <location>
        <begin position="181"/>
        <end position="204"/>
    </location>
</feature>
<accession>A0A939BEY0</accession>
<dbReference type="Proteomes" id="UP000774750">
    <property type="component" value="Unassembled WGS sequence"/>
</dbReference>
<evidence type="ECO:0000256" key="10">
    <source>
        <dbReference type="ARBA" id="ARBA00023065"/>
    </source>
</evidence>
<evidence type="ECO:0000256" key="3">
    <source>
        <dbReference type="ARBA" id="ARBA00010199"/>
    </source>
</evidence>
<evidence type="ECO:0000256" key="5">
    <source>
        <dbReference type="ARBA" id="ARBA00022448"/>
    </source>
</evidence>
<keyword evidence="5" id="KW-0813">Transport</keyword>
<feature type="transmembrane region" description="Helical" evidence="13">
    <location>
        <begin position="368"/>
        <end position="384"/>
    </location>
</feature>
<comment type="function">
    <text evidence="1">Multidrug efflux pump.</text>
</comment>
<feature type="transmembrane region" description="Helical" evidence="13">
    <location>
        <begin position="420"/>
        <end position="443"/>
    </location>
</feature>
<keyword evidence="15" id="KW-1185">Reference proteome</keyword>
<keyword evidence="11 13" id="KW-0472">Membrane</keyword>
<feature type="transmembrane region" description="Helical" evidence="13">
    <location>
        <begin position="335"/>
        <end position="356"/>
    </location>
</feature>
<keyword evidence="9 13" id="KW-1133">Transmembrane helix</keyword>
<dbReference type="GO" id="GO:0006811">
    <property type="term" value="P:monoatomic ion transport"/>
    <property type="evidence" value="ECO:0007669"/>
    <property type="project" value="UniProtKB-KW"/>
</dbReference>
<reference evidence="14" key="2">
    <citation type="journal article" date="2021" name="Sci. Rep.">
        <title>The distribution of antibiotic resistance genes in chicken gut microbiota commensals.</title>
        <authorList>
            <person name="Juricova H."/>
            <person name="Matiasovicova J."/>
            <person name="Kubasova T."/>
            <person name="Cejkova D."/>
            <person name="Rychlik I."/>
        </authorList>
    </citation>
    <scope>NUCLEOTIDE SEQUENCE</scope>
    <source>
        <strain evidence="14">An559</strain>
    </source>
</reference>
<feature type="transmembrane region" description="Helical" evidence="13">
    <location>
        <begin position="32"/>
        <end position="51"/>
    </location>
</feature>
<dbReference type="InterPro" id="IPR048279">
    <property type="entry name" value="MdtK-like"/>
</dbReference>
<organism evidence="14 15">
    <name type="scientific">Merdimmobilis hominis</name>
    <dbReference type="NCBI Taxonomy" id="2897707"/>
    <lineage>
        <taxon>Bacteria</taxon>
        <taxon>Bacillati</taxon>
        <taxon>Bacillota</taxon>
        <taxon>Clostridia</taxon>
        <taxon>Eubacteriales</taxon>
        <taxon>Oscillospiraceae</taxon>
        <taxon>Merdimmobilis</taxon>
    </lineage>
</organism>
<evidence type="ECO:0000256" key="1">
    <source>
        <dbReference type="ARBA" id="ARBA00003408"/>
    </source>
</evidence>
<keyword evidence="8 13" id="KW-0812">Transmembrane</keyword>
<evidence type="ECO:0000313" key="15">
    <source>
        <dbReference type="Proteomes" id="UP000774750"/>
    </source>
</evidence>
<sequence length="464" mass="50222">MKKKNAAAVKIGGFLERQFGSSMFTSKEFFKILGPVILDQFFVYFISMVTVSMVSASSQDSVSAVSLVNPIIFLAMALFGAVASGGTVVVAQYKGKNDPEKVRQAAGQATLATFIVALIVGLCCFFFAEPIISWLFGSAEAAVKGKCVEFLSGMGISMIPFAFYSAAFAALRGVGASKTCLWLTIMINVVHFLLSILLLNILHLDIWGTVLSYILARFIGGMIALYLLMTKRGIMQVRVRDILKVNPKLMITIARMGVPVAMEQAFYNGGNIIVQSYLVQLGGIAVAANAIASSAFSLIYACGFAVSTVSLTIVGQCIGAGEVALARRYGSRMEWLGNTICTLSVVILMPLMPLLLSLYAPQPETLPTIYQVMWIGCAFMPFVWSGANVMPNTLRAAGDATYTSVTSLVCMWAVRVFSGYALAIWCGLGIYGVWISMGLEWLVKTVAFRIRFRGDAWCSKKVVE</sequence>
<gene>
    <name evidence="14" type="ORF">H6A12_07975</name>
</gene>
<feature type="transmembrane region" description="Helical" evidence="13">
    <location>
        <begin position="272"/>
        <end position="292"/>
    </location>
</feature>
<comment type="similarity">
    <text evidence="3">Belongs to the multi antimicrobial extrusion (MATE) (TC 2.A.66.1) family.</text>
</comment>
<dbReference type="GO" id="GO:0005886">
    <property type="term" value="C:plasma membrane"/>
    <property type="evidence" value="ECO:0007669"/>
    <property type="project" value="UniProtKB-SubCell"/>
</dbReference>
<evidence type="ECO:0000256" key="2">
    <source>
        <dbReference type="ARBA" id="ARBA00004651"/>
    </source>
</evidence>
<feature type="transmembrane region" description="Helical" evidence="13">
    <location>
        <begin position="148"/>
        <end position="169"/>
    </location>
</feature>
<dbReference type="EMBL" id="JACJKY010000011">
    <property type="protein sequence ID" value="MBM6921088.1"/>
    <property type="molecule type" value="Genomic_DNA"/>
</dbReference>
<evidence type="ECO:0000256" key="11">
    <source>
        <dbReference type="ARBA" id="ARBA00023136"/>
    </source>
</evidence>
<feature type="transmembrane region" description="Helical" evidence="13">
    <location>
        <begin position="396"/>
        <end position="414"/>
    </location>
</feature>
<dbReference type="PANTHER" id="PTHR43298">
    <property type="entry name" value="MULTIDRUG RESISTANCE PROTEIN NORM-RELATED"/>
    <property type="match status" value="1"/>
</dbReference>
<dbReference type="GO" id="GO:0042910">
    <property type="term" value="F:xenobiotic transmembrane transporter activity"/>
    <property type="evidence" value="ECO:0007669"/>
    <property type="project" value="InterPro"/>
</dbReference>
<protein>
    <recommendedName>
        <fullName evidence="4">Probable multidrug resistance protein NorM</fullName>
    </recommendedName>
    <alternativeName>
        <fullName evidence="12">Multidrug-efflux transporter</fullName>
    </alternativeName>
</protein>
<evidence type="ECO:0000256" key="13">
    <source>
        <dbReference type="SAM" id="Phobius"/>
    </source>
</evidence>
<dbReference type="GO" id="GO:0015297">
    <property type="term" value="F:antiporter activity"/>
    <property type="evidence" value="ECO:0007669"/>
    <property type="project" value="UniProtKB-KW"/>
</dbReference>
<evidence type="ECO:0000313" key="14">
    <source>
        <dbReference type="EMBL" id="MBM6921088.1"/>
    </source>
</evidence>
<name>A0A939BEY0_9FIRM</name>
<evidence type="ECO:0000256" key="4">
    <source>
        <dbReference type="ARBA" id="ARBA00020268"/>
    </source>
</evidence>
<dbReference type="InterPro" id="IPR050222">
    <property type="entry name" value="MATE_MdtK"/>
</dbReference>
<dbReference type="Pfam" id="PF01554">
    <property type="entry name" value="MatE"/>
    <property type="match status" value="2"/>
</dbReference>
<evidence type="ECO:0000256" key="6">
    <source>
        <dbReference type="ARBA" id="ARBA00022449"/>
    </source>
</evidence>
<evidence type="ECO:0000256" key="7">
    <source>
        <dbReference type="ARBA" id="ARBA00022475"/>
    </source>
</evidence>
<dbReference type="RefSeq" id="WP_204446665.1">
    <property type="nucleotide sequence ID" value="NZ_JACJKY010000011.1"/>
</dbReference>
<proteinExistence type="inferred from homology"/>
<dbReference type="AlphaFoldDB" id="A0A939BEY0"/>
<evidence type="ECO:0000256" key="8">
    <source>
        <dbReference type="ARBA" id="ARBA00022692"/>
    </source>
</evidence>
<feature type="transmembrane region" description="Helical" evidence="13">
    <location>
        <begin position="210"/>
        <end position="228"/>
    </location>
</feature>
<feature type="transmembrane region" description="Helical" evidence="13">
    <location>
        <begin position="71"/>
        <end position="93"/>
    </location>
</feature>
<evidence type="ECO:0000256" key="9">
    <source>
        <dbReference type="ARBA" id="ARBA00022989"/>
    </source>
</evidence>
<feature type="transmembrane region" description="Helical" evidence="13">
    <location>
        <begin position="105"/>
        <end position="128"/>
    </location>
</feature>
<evidence type="ECO:0000256" key="12">
    <source>
        <dbReference type="ARBA" id="ARBA00031636"/>
    </source>
</evidence>
<dbReference type="PANTHER" id="PTHR43298:SF2">
    <property type="entry name" value="FMN_FAD EXPORTER YEEO-RELATED"/>
    <property type="match status" value="1"/>
</dbReference>
<dbReference type="InterPro" id="IPR002528">
    <property type="entry name" value="MATE_fam"/>
</dbReference>
<reference evidence="14" key="1">
    <citation type="submission" date="2020-08" db="EMBL/GenBank/DDBJ databases">
        <authorList>
            <person name="Cejkova D."/>
            <person name="Kubasova T."/>
            <person name="Jahodarova E."/>
            <person name="Rychlik I."/>
        </authorList>
    </citation>
    <scope>NUCLEOTIDE SEQUENCE</scope>
    <source>
        <strain evidence="14">An559</strain>
    </source>
</reference>
<keyword evidence="6" id="KW-0050">Antiport</keyword>
<comment type="caution">
    <text evidence="14">The sequence shown here is derived from an EMBL/GenBank/DDBJ whole genome shotgun (WGS) entry which is preliminary data.</text>
</comment>
<comment type="subcellular location">
    <subcellularLocation>
        <location evidence="2">Cell membrane</location>
        <topology evidence="2">Multi-pass membrane protein</topology>
    </subcellularLocation>
</comment>